<protein>
    <recommendedName>
        <fullName evidence="2">Myb/SANT-like domain-containing protein</fullName>
    </recommendedName>
</protein>
<dbReference type="InterPro" id="IPR024752">
    <property type="entry name" value="Myb/SANT-like_dom"/>
</dbReference>
<reference evidence="3" key="1">
    <citation type="submission" date="2016-04" db="EMBL/GenBank/DDBJ databases">
        <authorList>
            <person name="Nguyen H.D."/>
            <person name="Samba Siva P."/>
            <person name="Cullis J."/>
            <person name="Levesque C.A."/>
            <person name="Hambleton S."/>
        </authorList>
    </citation>
    <scope>NUCLEOTIDE SEQUENCE</scope>
    <source>
        <strain evidence="3">DAOMC 236426</strain>
    </source>
</reference>
<evidence type="ECO:0000313" key="4">
    <source>
        <dbReference type="Proteomes" id="UP000077684"/>
    </source>
</evidence>
<feature type="domain" description="Myb/SANT-like" evidence="2">
    <location>
        <begin position="1"/>
        <end position="35"/>
    </location>
</feature>
<reference evidence="3" key="2">
    <citation type="journal article" date="2019" name="IMA Fungus">
        <title>Genome sequencing and comparison of five Tilletia species to identify candidate genes for the detection of regulated species infecting wheat.</title>
        <authorList>
            <person name="Nguyen H.D.T."/>
            <person name="Sultana T."/>
            <person name="Kesanakurti P."/>
            <person name="Hambleton S."/>
        </authorList>
    </citation>
    <scope>NUCLEOTIDE SEQUENCE</scope>
    <source>
        <strain evidence="3">DAOMC 236426</strain>
    </source>
</reference>
<keyword evidence="4" id="KW-1185">Reference proteome</keyword>
<dbReference type="Pfam" id="PF12776">
    <property type="entry name" value="Myb_DNA-bind_3"/>
    <property type="match status" value="1"/>
</dbReference>
<feature type="compositionally biased region" description="Acidic residues" evidence="1">
    <location>
        <begin position="92"/>
        <end position="105"/>
    </location>
</feature>
<proteinExistence type="predicted"/>
<dbReference type="PANTHER" id="PTHR46929:SF3">
    <property type="entry name" value="MYB_SANT-LIKE DOMAIN-CONTAINING PROTEIN"/>
    <property type="match status" value="1"/>
</dbReference>
<dbReference type="AlphaFoldDB" id="A0A8X7SS07"/>
<evidence type="ECO:0000256" key="1">
    <source>
        <dbReference type="SAM" id="MobiDB-lite"/>
    </source>
</evidence>
<dbReference type="EMBL" id="LWDE02003254">
    <property type="protein sequence ID" value="KAE8235864.1"/>
    <property type="molecule type" value="Genomic_DNA"/>
</dbReference>
<accession>A0A8X7SS07</accession>
<organism evidence="3 4">
    <name type="scientific">Tilletia controversa</name>
    <name type="common">dwarf bunt fungus</name>
    <dbReference type="NCBI Taxonomy" id="13291"/>
    <lineage>
        <taxon>Eukaryota</taxon>
        <taxon>Fungi</taxon>
        <taxon>Dikarya</taxon>
        <taxon>Basidiomycota</taxon>
        <taxon>Ustilaginomycotina</taxon>
        <taxon>Exobasidiomycetes</taxon>
        <taxon>Tilletiales</taxon>
        <taxon>Tilletiaceae</taxon>
        <taxon>Tilletia</taxon>
    </lineage>
</organism>
<comment type="caution">
    <text evidence="3">The sequence shown here is derived from an EMBL/GenBank/DDBJ whole genome shotgun (WGS) entry which is preliminary data.</text>
</comment>
<evidence type="ECO:0000259" key="2">
    <source>
        <dbReference type="Pfam" id="PF12776"/>
    </source>
</evidence>
<dbReference type="Proteomes" id="UP000077684">
    <property type="component" value="Unassembled WGS sequence"/>
</dbReference>
<name>A0A8X7SS07_9BASI</name>
<feature type="region of interest" description="Disordered" evidence="1">
    <location>
        <begin position="67"/>
        <end position="119"/>
    </location>
</feature>
<dbReference type="PANTHER" id="PTHR46929">
    <property type="entry name" value="EXPRESSED PROTEIN"/>
    <property type="match status" value="1"/>
</dbReference>
<sequence length="201" mass="22311">LKTSWAEVHQLLQMSGFGWDEEGQKVTAEPDVWDQLLNTSPRFKKWRYRSLEHYSRLDALCAKSTATGGLARDGNGKRKAASGAKEGNENGVENDEDGTESGESDSDTHITPSRKRKRASAVGAMDKIAAALDGFGKTAEDNLPAALDELLERDGEAFDVDELSRLGMAMSEVPSRITVYRSFVEREDLRRSFLRKLLEQS</sequence>
<gene>
    <name evidence="3" type="ORF">A4X06_0g9734</name>
</gene>
<feature type="non-terminal residue" evidence="3">
    <location>
        <position position="1"/>
    </location>
</feature>
<evidence type="ECO:0000313" key="3">
    <source>
        <dbReference type="EMBL" id="KAE8235864.1"/>
    </source>
</evidence>